<dbReference type="GO" id="GO:0008270">
    <property type="term" value="F:zinc ion binding"/>
    <property type="evidence" value="ECO:0007669"/>
    <property type="project" value="UniProtKB-KW"/>
</dbReference>
<dbReference type="InterPro" id="IPR053000">
    <property type="entry name" value="WSS1-like_metalloprotease"/>
</dbReference>
<evidence type="ECO:0000256" key="3">
    <source>
        <dbReference type="ARBA" id="ARBA00022833"/>
    </source>
</evidence>
<dbReference type="PANTHER" id="PTHR46622">
    <property type="entry name" value="DNA-DEPENDENT METALLOPROTEASE WSS1"/>
    <property type="match status" value="1"/>
</dbReference>
<dbReference type="GO" id="GO:0005634">
    <property type="term" value="C:nucleus"/>
    <property type="evidence" value="ECO:0007669"/>
    <property type="project" value="TreeGrafter"/>
</dbReference>
<keyword evidence="3" id="KW-0862">Zinc</keyword>
<dbReference type="RefSeq" id="XP_018465491.1">
    <property type="nucleotide sequence ID" value="XM_018609989.2"/>
</dbReference>
<dbReference type="AlphaFoldDB" id="A0A6J0M1D6"/>
<proteinExistence type="predicted"/>
<accession>A0A6J0M1D6</accession>
<dbReference type="GO" id="GO:0008237">
    <property type="term" value="F:metallopeptidase activity"/>
    <property type="evidence" value="ECO:0007669"/>
    <property type="project" value="TreeGrafter"/>
</dbReference>
<dbReference type="KEGG" id="rsz:108836860"/>
<dbReference type="PROSITE" id="PS01358">
    <property type="entry name" value="ZF_RANBP2_1"/>
    <property type="match status" value="1"/>
</dbReference>
<evidence type="ECO:0000313" key="5">
    <source>
        <dbReference type="Proteomes" id="UP000504610"/>
    </source>
</evidence>
<sequence length="132" mass="14753">MLQWLLKGVSSMTSAERRFLDDIWCASKATRDEPISGLMKSSETSPSTANQGREEAAMWECAECTLLNPLLAPICELCTAANPKEKEKEMKHKVWSCKFCTLENKLEKCEACGQWRYSYGQPLSTPAPNVGT</sequence>
<dbReference type="SMART" id="SM00547">
    <property type="entry name" value="ZnF_RBZ"/>
    <property type="match status" value="2"/>
</dbReference>
<dbReference type="InterPro" id="IPR001876">
    <property type="entry name" value="Znf_RanBP2"/>
</dbReference>
<evidence type="ECO:0000256" key="2">
    <source>
        <dbReference type="ARBA" id="ARBA00022771"/>
    </source>
</evidence>
<keyword evidence="2" id="KW-0863">Zinc-finger</keyword>
<evidence type="ECO:0000256" key="1">
    <source>
        <dbReference type="ARBA" id="ARBA00022723"/>
    </source>
</evidence>
<keyword evidence="1" id="KW-0479">Metal-binding</keyword>
<feature type="domain" description="RanBP2-type" evidence="4">
    <location>
        <begin position="59"/>
        <end position="78"/>
    </location>
</feature>
<dbReference type="PANTHER" id="PTHR46622:SF3">
    <property type="entry name" value="ZINC ION BINDING PROTEIN"/>
    <property type="match status" value="1"/>
</dbReference>
<dbReference type="Proteomes" id="UP000504610">
    <property type="component" value="Chromosome 1"/>
</dbReference>
<dbReference type="GO" id="GO:0006281">
    <property type="term" value="P:DNA repair"/>
    <property type="evidence" value="ECO:0007669"/>
    <property type="project" value="TreeGrafter"/>
</dbReference>
<dbReference type="OrthoDB" id="261960at2759"/>
<protein>
    <submittedName>
        <fullName evidence="6">Uncharacterized protein LOC108836860</fullName>
    </submittedName>
</protein>
<name>A0A6J0M1D6_RAPSA</name>
<evidence type="ECO:0000259" key="4">
    <source>
        <dbReference type="PROSITE" id="PS01358"/>
    </source>
</evidence>
<dbReference type="Gene3D" id="2.30.30.380">
    <property type="entry name" value="Zn-finger domain of Sec23/24"/>
    <property type="match status" value="1"/>
</dbReference>
<dbReference type="SUPFAM" id="SSF90209">
    <property type="entry name" value="Ran binding protein zinc finger-like"/>
    <property type="match status" value="1"/>
</dbReference>
<evidence type="ECO:0000313" key="6">
    <source>
        <dbReference type="RefSeq" id="XP_018465491.1"/>
    </source>
</evidence>
<reference evidence="6" key="2">
    <citation type="submission" date="2025-08" db="UniProtKB">
        <authorList>
            <consortium name="RefSeq"/>
        </authorList>
    </citation>
    <scope>IDENTIFICATION</scope>
    <source>
        <tissue evidence="6">Leaf</tissue>
    </source>
</reference>
<dbReference type="InterPro" id="IPR036443">
    <property type="entry name" value="Znf_RanBP2_sf"/>
</dbReference>
<organism evidence="5 6">
    <name type="scientific">Raphanus sativus</name>
    <name type="common">Radish</name>
    <name type="synonym">Raphanus raphanistrum var. sativus</name>
    <dbReference type="NCBI Taxonomy" id="3726"/>
    <lineage>
        <taxon>Eukaryota</taxon>
        <taxon>Viridiplantae</taxon>
        <taxon>Streptophyta</taxon>
        <taxon>Embryophyta</taxon>
        <taxon>Tracheophyta</taxon>
        <taxon>Spermatophyta</taxon>
        <taxon>Magnoliopsida</taxon>
        <taxon>eudicotyledons</taxon>
        <taxon>Gunneridae</taxon>
        <taxon>Pentapetalae</taxon>
        <taxon>rosids</taxon>
        <taxon>malvids</taxon>
        <taxon>Brassicales</taxon>
        <taxon>Brassicaceae</taxon>
        <taxon>Brassiceae</taxon>
        <taxon>Raphanus</taxon>
    </lineage>
</organism>
<reference evidence="5" key="1">
    <citation type="journal article" date="2019" name="Database">
        <title>The radish genome database (RadishGD): an integrated information resource for radish genomics.</title>
        <authorList>
            <person name="Yu H.J."/>
            <person name="Baek S."/>
            <person name="Lee Y.J."/>
            <person name="Cho A."/>
            <person name="Mun J.H."/>
        </authorList>
    </citation>
    <scope>NUCLEOTIDE SEQUENCE [LARGE SCALE GENOMIC DNA]</scope>
    <source>
        <strain evidence="5">cv. WK10039</strain>
    </source>
</reference>
<gene>
    <name evidence="6" type="primary">LOC108836860</name>
</gene>
<dbReference type="GeneID" id="108836860"/>
<keyword evidence="5" id="KW-1185">Reference proteome</keyword>